<feature type="domain" description="TaqI-like C-terminal specificity" evidence="10">
    <location>
        <begin position="390"/>
        <end position="497"/>
    </location>
</feature>
<protein>
    <recommendedName>
        <fullName evidence="2">site-specific DNA-methyltransferase (adenine-specific)</fullName>
        <ecNumber evidence="2">2.1.1.72</ecNumber>
    </recommendedName>
</protein>
<dbReference type="AlphaFoldDB" id="A0A1F6TW40"/>
<dbReference type="SUPFAM" id="SSF53335">
    <property type="entry name" value="S-adenosyl-L-methionine-dependent methyltransferases"/>
    <property type="match status" value="1"/>
</dbReference>
<evidence type="ECO:0000256" key="4">
    <source>
        <dbReference type="ARBA" id="ARBA00022679"/>
    </source>
</evidence>
<dbReference type="PANTHER" id="PTHR33841">
    <property type="entry name" value="DNA METHYLTRANSFERASE YEEA-RELATED"/>
    <property type="match status" value="1"/>
</dbReference>
<evidence type="ECO:0000259" key="9">
    <source>
        <dbReference type="Pfam" id="PF07669"/>
    </source>
</evidence>
<accession>A0A1F6TW40</accession>
<dbReference type="InterPro" id="IPR029063">
    <property type="entry name" value="SAM-dependent_MTases_sf"/>
</dbReference>
<evidence type="ECO:0000256" key="2">
    <source>
        <dbReference type="ARBA" id="ARBA00011900"/>
    </source>
</evidence>
<sequence>MADGGVKERGAIFTRCEVVEFILDLCDYTPDRPLHNLRLLEPAFGHGDFLMVAVERLLASYQLHHWKTTNTVRDLSPAIRAVEVHRESIENAKQVLSRILTSHGLKNSEVSQLLDIWIVEGDFLLIDSPGAFTHAVGNPPYVRQELLPDNLIAEYRARYKTIYDRADIYVPFIERSLSLLAPSGVLGFICSDRWMKNKYGGPLRSFVSHGYHLRYYVDMVDTPAFHQEVIAYPAITVIAREDTGPTRVTHKPEVTRERLSALAATMRASTIPAGSGVTEAPGAVSGSDPWLLEISHQLVLVRRLESEFPLIEEAGCKVGIGVATGADRIFVGPMEELDVEESRKLPLVTTKDVETGEVKWRGLGVINPFEQNGTLVDLGKYPKLARYFSEHHAAITARDCAKAHPAGWYRTIDRIHYDLTFKQKLLIPDIKGRANIVLENGRFYPHHNLYYITSDEWNLHALQAVLMSGIARLFVATYSTRMRGGYLRFQAQYLRRIRIPKWRDVPAKVQNELIAAATSGDQQACNAAAFLLYRLTPAEQAAITQE</sequence>
<evidence type="ECO:0000256" key="1">
    <source>
        <dbReference type="ARBA" id="ARBA00006594"/>
    </source>
</evidence>
<dbReference type="InterPro" id="IPR011639">
    <property type="entry name" value="MethylTrfase_TaqI-like_dom"/>
</dbReference>
<dbReference type="EC" id="2.1.1.72" evidence="2"/>
<comment type="similarity">
    <text evidence="1">Belongs to the N(4)/N(6)-methyltransferase family.</text>
</comment>
<evidence type="ECO:0000256" key="6">
    <source>
        <dbReference type="ARBA" id="ARBA00022747"/>
    </source>
</evidence>
<dbReference type="InterPro" id="IPR025931">
    <property type="entry name" value="TaqI_C"/>
</dbReference>
<evidence type="ECO:0000313" key="11">
    <source>
        <dbReference type="EMBL" id="OGI49315.1"/>
    </source>
</evidence>
<evidence type="ECO:0000256" key="8">
    <source>
        <dbReference type="ARBA" id="ARBA00047942"/>
    </source>
</evidence>
<proteinExistence type="inferred from homology"/>
<dbReference type="PANTHER" id="PTHR33841:SF5">
    <property type="entry name" value="DNA METHYLASE (MODIFICATION METHYLASE) (METHYLTRANSFERASE)-RELATED"/>
    <property type="match status" value="1"/>
</dbReference>
<dbReference type="InterPro" id="IPR050953">
    <property type="entry name" value="N4_N6_ade-DNA_methylase"/>
</dbReference>
<keyword evidence="5" id="KW-0949">S-adenosyl-L-methionine</keyword>
<evidence type="ECO:0000256" key="5">
    <source>
        <dbReference type="ARBA" id="ARBA00022691"/>
    </source>
</evidence>
<keyword evidence="7" id="KW-0238">DNA-binding</keyword>
<organism evidence="11 12">
    <name type="scientific">Candidatus Muproteobacteria bacterium RIFCSPHIGHO2_02_FULL_65_16</name>
    <dbReference type="NCBI Taxonomy" id="1817766"/>
    <lineage>
        <taxon>Bacteria</taxon>
        <taxon>Pseudomonadati</taxon>
        <taxon>Pseudomonadota</taxon>
        <taxon>Candidatus Muproteobacteria</taxon>
    </lineage>
</organism>
<evidence type="ECO:0000259" key="10">
    <source>
        <dbReference type="Pfam" id="PF12950"/>
    </source>
</evidence>
<comment type="catalytic activity">
    <reaction evidence="8">
        <text>a 2'-deoxyadenosine in DNA + S-adenosyl-L-methionine = an N(6)-methyl-2'-deoxyadenosine in DNA + S-adenosyl-L-homocysteine + H(+)</text>
        <dbReference type="Rhea" id="RHEA:15197"/>
        <dbReference type="Rhea" id="RHEA-COMP:12418"/>
        <dbReference type="Rhea" id="RHEA-COMP:12419"/>
        <dbReference type="ChEBI" id="CHEBI:15378"/>
        <dbReference type="ChEBI" id="CHEBI:57856"/>
        <dbReference type="ChEBI" id="CHEBI:59789"/>
        <dbReference type="ChEBI" id="CHEBI:90615"/>
        <dbReference type="ChEBI" id="CHEBI:90616"/>
        <dbReference type="EC" id="2.1.1.72"/>
    </reaction>
</comment>
<evidence type="ECO:0000256" key="3">
    <source>
        <dbReference type="ARBA" id="ARBA00022603"/>
    </source>
</evidence>
<evidence type="ECO:0000256" key="7">
    <source>
        <dbReference type="ARBA" id="ARBA00023125"/>
    </source>
</evidence>
<keyword evidence="6" id="KW-0680">Restriction system</keyword>
<dbReference type="InterPro" id="IPR002052">
    <property type="entry name" value="DNA_methylase_N6_adenine_CS"/>
</dbReference>
<dbReference type="GO" id="GO:0009307">
    <property type="term" value="P:DNA restriction-modification system"/>
    <property type="evidence" value="ECO:0007669"/>
    <property type="project" value="UniProtKB-KW"/>
</dbReference>
<dbReference type="GO" id="GO:0009007">
    <property type="term" value="F:site-specific DNA-methyltransferase (adenine-specific) activity"/>
    <property type="evidence" value="ECO:0007669"/>
    <property type="project" value="UniProtKB-EC"/>
</dbReference>
<dbReference type="Pfam" id="PF07669">
    <property type="entry name" value="Eco57I"/>
    <property type="match status" value="1"/>
</dbReference>
<dbReference type="Pfam" id="PF12950">
    <property type="entry name" value="TaqI_C"/>
    <property type="match status" value="1"/>
</dbReference>
<dbReference type="Gene3D" id="3.40.50.150">
    <property type="entry name" value="Vaccinia Virus protein VP39"/>
    <property type="match status" value="1"/>
</dbReference>
<dbReference type="EMBL" id="MFTA01000118">
    <property type="protein sequence ID" value="OGI49315.1"/>
    <property type="molecule type" value="Genomic_DNA"/>
</dbReference>
<dbReference type="PRINTS" id="PR00507">
    <property type="entry name" value="N12N6MTFRASE"/>
</dbReference>
<keyword evidence="3 11" id="KW-0489">Methyltransferase</keyword>
<dbReference type="Proteomes" id="UP000179362">
    <property type="component" value="Unassembled WGS sequence"/>
</dbReference>
<reference evidence="11 12" key="1">
    <citation type="journal article" date="2016" name="Nat. Commun.">
        <title>Thousands of microbial genomes shed light on interconnected biogeochemical processes in an aquifer system.</title>
        <authorList>
            <person name="Anantharaman K."/>
            <person name="Brown C.T."/>
            <person name="Hug L.A."/>
            <person name="Sharon I."/>
            <person name="Castelle C.J."/>
            <person name="Probst A.J."/>
            <person name="Thomas B.C."/>
            <person name="Singh A."/>
            <person name="Wilkins M.J."/>
            <person name="Karaoz U."/>
            <person name="Brodie E.L."/>
            <person name="Williams K.H."/>
            <person name="Hubbard S.S."/>
            <person name="Banfield J.F."/>
        </authorList>
    </citation>
    <scope>NUCLEOTIDE SEQUENCE [LARGE SCALE GENOMIC DNA]</scope>
</reference>
<evidence type="ECO:0000313" key="12">
    <source>
        <dbReference type="Proteomes" id="UP000179362"/>
    </source>
</evidence>
<dbReference type="GO" id="GO:0003677">
    <property type="term" value="F:DNA binding"/>
    <property type="evidence" value="ECO:0007669"/>
    <property type="project" value="UniProtKB-KW"/>
</dbReference>
<name>A0A1F6TW40_9PROT</name>
<keyword evidence="4" id="KW-0808">Transferase</keyword>
<gene>
    <name evidence="11" type="ORF">A3B81_02160</name>
</gene>
<feature type="domain" description="Type II methyltransferase M.TaqI-like" evidence="9">
    <location>
        <begin position="110"/>
        <end position="225"/>
    </location>
</feature>
<dbReference type="GO" id="GO:0032259">
    <property type="term" value="P:methylation"/>
    <property type="evidence" value="ECO:0007669"/>
    <property type="project" value="UniProtKB-KW"/>
</dbReference>
<dbReference type="PROSITE" id="PS00092">
    <property type="entry name" value="N6_MTASE"/>
    <property type="match status" value="1"/>
</dbReference>
<comment type="caution">
    <text evidence="11">The sequence shown here is derived from an EMBL/GenBank/DDBJ whole genome shotgun (WGS) entry which is preliminary data.</text>
</comment>